<dbReference type="AlphaFoldDB" id="A4BUQ0"/>
<organism evidence="1 2">
    <name type="scientific">Nitrococcus mobilis Nb-231</name>
    <dbReference type="NCBI Taxonomy" id="314278"/>
    <lineage>
        <taxon>Bacteria</taxon>
        <taxon>Pseudomonadati</taxon>
        <taxon>Pseudomonadota</taxon>
        <taxon>Gammaproteobacteria</taxon>
        <taxon>Chromatiales</taxon>
        <taxon>Ectothiorhodospiraceae</taxon>
        <taxon>Nitrococcus</taxon>
    </lineage>
</organism>
<comment type="caution">
    <text evidence="1">The sequence shown here is derived from an EMBL/GenBank/DDBJ whole genome shotgun (WGS) entry which is preliminary data.</text>
</comment>
<proteinExistence type="predicted"/>
<evidence type="ECO:0000313" key="2">
    <source>
        <dbReference type="Proteomes" id="UP000003374"/>
    </source>
</evidence>
<name>A4BUQ0_9GAMM</name>
<dbReference type="EMBL" id="AAOF01000019">
    <property type="protein sequence ID" value="EAR20616.1"/>
    <property type="molecule type" value="Genomic_DNA"/>
</dbReference>
<dbReference type="Proteomes" id="UP000003374">
    <property type="component" value="Unassembled WGS sequence"/>
</dbReference>
<reference evidence="1 2" key="1">
    <citation type="submission" date="2006-02" db="EMBL/GenBank/DDBJ databases">
        <authorList>
            <person name="Waterbury J."/>
            <person name="Ferriera S."/>
            <person name="Johnson J."/>
            <person name="Kravitz S."/>
            <person name="Halpern A."/>
            <person name="Remington K."/>
            <person name="Beeson K."/>
            <person name="Tran B."/>
            <person name="Rogers Y.-H."/>
            <person name="Friedman R."/>
            <person name="Venter J.C."/>
        </authorList>
    </citation>
    <scope>NUCLEOTIDE SEQUENCE [LARGE SCALE GENOMIC DNA]</scope>
    <source>
        <strain evidence="1 2">Nb-231</strain>
    </source>
</reference>
<accession>A4BUQ0</accession>
<sequence>MIASFQATRVSVKLTSPLAHEERNNVAVIGASAENLRELTIKMGCTVQDGVCRQ</sequence>
<protein>
    <submittedName>
        <fullName evidence="1">Uncharacterized protein</fullName>
    </submittedName>
</protein>
<gene>
    <name evidence="1" type="ORF">NB231_07452</name>
</gene>
<dbReference type="RefSeq" id="WP_005001027.1">
    <property type="nucleotide sequence ID" value="NZ_CH672427.1"/>
</dbReference>
<keyword evidence="2" id="KW-1185">Reference proteome</keyword>
<dbReference type="STRING" id="314278.NB231_07452"/>
<evidence type="ECO:0000313" key="1">
    <source>
        <dbReference type="EMBL" id="EAR20616.1"/>
    </source>
</evidence>
<dbReference type="HOGENOM" id="CLU_3045791_0_0_6"/>